<keyword evidence="1" id="KW-0479">Metal-binding</keyword>
<protein>
    <submittedName>
        <fullName evidence="4">Indolepyruvate ferredoxin oxidoreductase</fullName>
    </submittedName>
</protein>
<dbReference type="GO" id="GO:0046872">
    <property type="term" value="F:metal ion binding"/>
    <property type="evidence" value="ECO:0007669"/>
    <property type="project" value="UniProtKB-KW"/>
</dbReference>
<name>A0A6I4TB04_9SPHN</name>
<sequence length="710" mass="77153">MAERSFKHEVKKLTAGEGETFTGEGILAVTKALLQSGVAYIGGYQGSPISHLMDVFADANDLLEELDVHFEASASEATAAAMLAASVNYPLRGAVAWKSVVGTNVASDALSNVASGGVTGGAMIIVGEDYGEGSSIMQERTHAFAMKSQMWLLDPRPNLTSIVNAVEQGFQLSEASNTPVMLEMRVRSCHMTGSFIAKDNIRPAFTVSDAAENPTRDLDRIVLPPANFLHEVEKIEKRWPAGLAYVRDNKLNEWFGPDTHPSEIGIIVQGGLYNNCNRAMELLGLADAFGTSDIPLYCLNVTYPLIPEEVKEFCADKKAVLVLEEGQPEFIEHELNTLIRRAELDCKIIGKDMMPRAGEYSAQVIRAGLGKFLRRFAPDIAPAQESSDPLPAPVAQEIPQRPAGFCTGCPERPIFTAMKLLEREIGPTHISADIGCHLFSILPPFNLGNTTMGYGLGSAGASAFKPTGKRAIAIMGDGGFWHNGLTSGISNAVFNKDDTVNLVIDNGYSAATGGQDIPSSRAKNANRVTNNPIEKAVRGVGGQWVRTLTRTYDIKAMRDTLREAMLTKTKGPKVIVAQSECMLNKQRREKPLMRKALKDGQRVERERFGVDSETCTGDHSCIRLSGCPSLSIKPNPDPLRQHPVAHVDNSCVGCGLCGEVSHAAVLCPSFYKAKLVSNPGRWEKLRARISGAVIRFIQQRDDRKRLARAF</sequence>
<dbReference type="Gene3D" id="3.40.50.970">
    <property type="match status" value="2"/>
</dbReference>
<dbReference type="PROSITE" id="PS51379">
    <property type="entry name" value="4FE4S_FER_2"/>
    <property type="match status" value="1"/>
</dbReference>
<organism evidence="4 5">
    <name type="scientific">Altericroceibacterium endophyticum</name>
    <dbReference type="NCBI Taxonomy" id="1808508"/>
    <lineage>
        <taxon>Bacteria</taxon>
        <taxon>Pseudomonadati</taxon>
        <taxon>Pseudomonadota</taxon>
        <taxon>Alphaproteobacteria</taxon>
        <taxon>Sphingomonadales</taxon>
        <taxon>Erythrobacteraceae</taxon>
        <taxon>Altericroceibacterium</taxon>
    </lineage>
</organism>
<dbReference type="PANTHER" id="PTHR43710:SF5">
    <property type="entry name" value="INDOLEPYRUVATE FERREDOXIN OXIDOREDUCTASE ALPHA SUBUNIT"/>
    <property type="match status" value="1"/>
</dbReference>
<dbReference type="Pfam" id="PF02775">
    <property type="entry name" value="TPP_enzyme_C"/>
    <property type="match status" value="1"/>
</dbReference>
<dbReference type="GO" id="GO:0030976">
    <property type="term" value="F:thiamine pyrophosphate binding"/>
    <property type="evidence" value="ECO:0007669"/>
    <property type="project" value="InterPro"/>
</dbReference>
<dbReference type="PIRSF" id="PIRSF006439">
    <property type="entry name" value="Indolepyruvate_ferr_oxidored"/>
    <property type="match status" value="1"/>
</dbReference>
<evidence type="ECO:0000256" key="1">
    <source>
        <dbReference type="ARBA" id="ARBA00022723"/>
    </source>
</evidence>
<keyword evidence="4" id="KW-0670">Pyruvate</keyword>
<feature type="domain" description="4Fe-4S ferredoxin-type" evidence="3">
    <location>
        <begin position="606"/>
        <end position="637"/>
    </location>
</feature>
<dbReference type="InterPro" id="IPR017896">
    <property type="entry name" value="4Fe4S_Fe-S-bd"/>
</dbReference>
<gene>
    <name evidence="4" type="ORF">GRI91_14895</name>
</gene>
<dbReference type="OrthoDB" id="9803617at2"/>
<dbReference type="PANTHER" id="PTHR43710">
    <property type="entry name" value="2-HYDROXYACYL-COA LYASE"/>
    <property type="match status" value="1"/>
</dbReference>
<dbReference type="EMBL" id="WTYT01000007">
    <property type="protein sequence ID" value="MXO67050.1"/>
    <property type="molecule type" value="Genomic_DNA"/>
</dbReference>
<dbReference type="Proteomes" id="UP000438476">
    <property type="component" value="Unassembled WGS sequence"/>
</dbReference>
<dbReference type="RefSeq" id="WP_160737504.1">
    <property type="nucleotide sequence ID" value="NZ_WTYT01000007.1"/>
</dbReference>
<dbReference type="GO" id="GO:0043805">
    <property type="term" value="F:indolepyruvate ferredoxin oxidoreductase activity"/>
    <property type="evidence" value="ECO:0007669"/>
    <property type="project" value="InterPro"/>
</dbReference>
<dbReference type="InterPro" id="IPR029061">
    <property type="entry name" value="THDP-binding"/>
</dbReference>
<evidence type="ECO:0000313" key="4">
    <source>
        <dbReference type="EMBL" id="MXO67050.1"/>
    </source>
</evidence>
<dbReference type="CDD" id="cd07034">
    <property type="entry name" value="TPP_PYR_PFOR_IOR-alpha_like"/>
    <property type="match status" value="1"/>
</dbReference>
<evidence type="ECO:0000313" key="5">
    <source>
        <dbReference type="Proteomes" id="UP000438476"/>
    </source>
</evidence>
<dbReference type="InterPro" id="IPR002880">
    <property type="entry name" value="Pyrv_Fd/Flavodoxin_OxRdtase_N"/>
</dbReference>
<comment type="caution">
    <text evidence="4">The sequence shown here is derived from an EMBL/GenBank/DDBJ whole genome shotgun (WGS) entry which is preliminary data.</text>
</comment>
<proteinExistence type="predicted"/>
<dbReference type="InterPro" id="IPR017721">
    <property type="entry name" value="IorA"/>
</dbReference>
<keyword evidence="2" id="KW-0560">Oxidoreductase</keyword>
<dbReference type="InterPro" id="IPR045025">
    <property type="entry name" value="HACL1-like"/>
</dbReference>
<keyword evidence="5" id="KW-1185">Reference proteome</keyword>
<evidence type="ECO:0000259" key="3">
    <source>
        <dbReference type="PROSITE" id="PS51379"/>
    </source>
</evidence>
<evidence type="ECO:0000256" key="2">
    <source>
        <dbReference type="ARBA" id="ARBA00023002"/>
    </source>
</evidence>
<dbReference type="CDD" id="cd02008">
    <property type="entry name" value="TPP_IOR_alpha"/>
    <property type="match status" value="1"/>
</dbReference>
<accession>A0A6I4TB04</accession>
<dbReference type="SUPFAM" id="SSF52518">
    <property type="entry name" value="Thiamin diphosphate-binding fold (THDP-binding)"/>
    <property type="match status" value="2"/>
</dbReference>
<reference evidence="4 5" key="1">
    <citation type="submission" date="2019-12" db="EMBL/GenBank/DDBJ databases">
        <title>Genomic-based taxomic classification of the family Erythrobacteraceae.</title>
        <authorList>
            <person name="Xu L."/>
        </authorList>
    </citation>
    <scope>NUCLEOTIDE SEQUENCE [LARGE SCALE GENOMIC DNA]</scope>
    <source>
        <strain evidence="4 5">LMG 29518</strain>
    </source>
</reference>
<dbReference type="InterPro" id="IPR011766">
    <property type="entry name" value="TPP_enzyme_TPP-bd"/>
</dbReference>
<dbReference type="AlphaFoldDB" id="A0A6I4TB04"/>
<dbReference type="GO" id="GO:0044281">
    <property type="term" value="P:small molecule metabolic process"/>
    <property type="evidence" value="ECO:0007669"/>
    <property type="project" value="UniProtKB-ARBA"/>
</dbReference>